<dbReference type="Proteomes" id="UP000828390">
    <property type="component" value="Unassembled WGS sequence"/>
</dbReference>
<dbReference type="AlphaFoldDB" id="A0A9D4K602"/>
<evidence type="ECO:0000313" key="1">
    <source>
        <dbReference type="EMBL" id="KAH3833658.1"/>
    </source>
</evidence>
<name>A0A9D4K602_DREPO</name>
<proteinExistence type="predicted"/>
<gene>
    <name evidence="1" type="ORF">DPMN_106971</name>
</gene>
<organism evidence="1 2">
    <name type="scientific">Dreissena polymorpha</name>
    <name type="common">Zebra mussel</name>
    <name type="synonym">Mytilus polymorpha</name>
    <dbReference type="NCBI Taxonomy" id="45954"/>
    <lineage>
        <taxon>Eukaryota</taxon>
        <taxon>Metazoa</taxon>
        <taxon>Spiralia</taxon>
        <taxon>Lophotrochozoa</taxon>
        <taxon>Mollusca</taxon>
        <taxon>Bivalvia</taxon>
        <taxon>Autobranchia</taxon>
        <taxon>Heteroconchia</taxon>
        <taxon>Euheterodonta</taxon>
        <taxon>Imparidentia</taxon>
        <taxon>Neoheterodontei</taxon>
        <taxon>Myida</taxon>
        <taxon>Dreissenoidea</taxon>
        <taxon>Dreissenidae</taxon>
        <taxon>Dreissena</taxon>
    </lineage>
</organism>
<reference evidence="1" key="2">
    <citation type="submission" date="2020-11" db="EMBL/GenBank/DDBJ databases">
        <authorList>
            <person name="McCartney M.A."/>
            <person name="Auch B."/>
            <person name="Kono T."/>
            <person name="Mallez S."/>
            <person name="Becker A."/>
            <person name="Gohl D.M."/>
            <person name="Silverstein K.A.T."/>
            <person name="Koren S."/>
            <person name="Bechman K.B."/>
            <person name="Herman A."/>
            <person name="Abrahante J.E."/>
            <person name="Garbe J."/>
        </authorList>
    </citation>
    <scope>NUCLEOTIDE SEQUENCE</scope>
    <source>
        <strain evidence="1">Duluth1</strain>
        <tissue evidence="1">Whole animal</tissue>
    </source>
</reference>
<evidence type="ECO:0000313" key="2">
    <source>
        <dbReference type="Proteomes" id="UP000828390"/>
    </source>
</evidence>
<comment type="caution">
    <text evidence="1">The sequence shown here is derived from an EMBL/GenBank/DDBJ whole genome shotgun (WGS) entry which is preliminary data.</text>
</comment>
<sequence>MFSRGKGGKGGPPVVIVPDEPKEKLVEGSSCMSAIIQALCVAGACATGTELYEYIAQLRFGQVCSQPCFLCGILYKYQRQFRGVVWAF</sequence>
<protein>
    <submittedName>
        <fullName evidence="1">Uncharacterized protein</fullName>
    </submittedName>
</protein>
<keyword evidence="2" id="KW-1185">Reference proteome</keyword>
<reference evidence="1" key="1">
    <citation type="journal article" date="2019" name="bioRxiv">
        <title>The Genome of the Zebra Mussel, Dreissena polymorpha: A Resource for Invasive Species Research.</title>
        <authorList>
            <person name="McCartney M.A."/>
            <person name="Auch B."/>
            <person name="Kono T."/>
            <person name="Mallez S."/>
            <person name="Zhang Y."/>
            <person name="Obille A."/>
            <person name="Becker A."/>
            <person name="Abrahante J.E."/>
            <person name="Garbe J."/>
            <person name="Badalamenti J.P."/>
            <person name="Herman A."/>
            <person name="Mangelson H."/>
            <person name="Liachko I."/>
            <person name="Sullivan S."/>
            <person name="Sone E.D."/>
            <person name="Koren S."/>
            <person name="Silverstein K.A.T."/>
            <person name="Beckman K.B."/>
            <person name="Gohl D.M."/>
        </authorList>
    </citation>
    <scope>NUCLEOTIDE SEQUENCE</scope>
    <source>
        <strain evidence="1">Duluth1</strain>
        <tissue evidence="1">Whole animal</tissue>
    </source>
</reference>
<accession>A0A9D4K602</accession>
<dbReference type="EMBL" id="JAIWYP010000004">
    <property type="protein sequence ID" value="KAH3833658.1"/>
    <property type="molecule type" value="Genomic_DNA"/>
</dbReference>